<dbReference type="Proteomes" id="UP000310458">
    <property type="component" value="Unassembled WGS sequence"/>
</dbReference>
<keyword evidence="3" id="KW-1185">Reference proteome</keyword>
<comment type="caution">
    <text evidence="2">The sequence shown here is derived from an EMBL/GenBank/DDBJ whole genome shotgun (WGS) entry which is preliminary data.</text>
</comment>
<evidence type="ECO:0000313" key="3">
    <source>
        <dbReference type="Proteomes" id="UP000310458"/>
    </source>
</evidence>
<feature type="region of interest" description="Disordered" evidence="1">
    <location>
        <begin position="1"/>
        <end position="27"/>
    </location>
</feature>
<protein>
    <submittedName>
        <fullName evidence="2">DUF4192 family protein</fullName>
    </submittedName>
</protein>
<dbReference type="OrthoDB" id="4954868at2"/>
<organism evidence="2 3">
    <name type="scientific">Nesterenkonia salmonea</name>
    <dbReference type="NCBI Taxonomy" id="1804987"/>
    <lineage>
        <taxon>Bacteria</taxon>
        <taxon>Bacillati</taxon>
        <taxon>Actinomycetota</taxon>
        <taxon>Actinomycetes</taxon>
        <taxon>Micrococcales</taxon>
        <taxon>Micrococcaceae</taxon>
        <taxon>Nesterenkonia</taxon>
    </lineage>
</organism>
<evidence type="ECO:0000313" key="2">
    <source>
        <dbReference type="EMBL" id="TLP96553.1"/>
    </source>
</evidence>
<reference evidence="2 3" key="1">
    <citation type="submission" date="2019-05" db="EMBL/GenBank/DDBJ databases">
        <title>Nesterenkonia sp. GY074 isolated from the Southern Atlantic Ocean.</title>
        <authorList>
            <person name="Zhang G."/>
        </authorList>
    </citation>
    <scope>NUCLEOTIDE SEQUENCE [LARGE SCALE GENOMIC DNA]</scope>
    <source>
        <strain evidence="2 3">GY074</strain>
    </source>
</reference>
<feature type="compositionally biased region" description="Basic and acidic residues" evidence="1">
    <location>
        <begin position="1"/>
        <end position="11"/>
    </location>
</feature>
<dbReference type="InterPro" id="IPR025447">
    <property type="entry name" value="DUF4192"/>
</dbReference>
<proteinExistence type="predicted"/>
<dbReference type="EMBL" id="VAVZ01000022">
    <property type="protein sequence ID" value="TLP96553.1"/>
    <property type="molecule type" value="Genomic_DNA"/>
</dbReference>
<sequence>MSDSSKSHRPDQANAKKPSESSSAQRLSIDRPGDALALVQHTFGHLPKDSLVVIGLSPGATGGHLRVDLAPVLEQPERMGAQCAAWIAGPEAAPAPEAAMAVIFDSERPDPDSPDQYDVVMARLEQGLLEQAGAALIKIWRVGQGLIRDYECSDTGETTSFPGEDADSALKATLQRIPELARNRASSPAESLAQFLATPPLATEAQQSVVREHSAPPPSREEAVITLWDAALRRCMREAHDGSRTEAAWIHQAPEQASALLRTLEKPENVELLMAVTVSSLDTVGDTCDILGAESASGMRMELAWGLSSHPPQWERVESLSALLHHLLPYAVDLQRAEILGIRSWVEWLRGSASTATVFADAVRQQHPELWASRTAPPVAHRVLHCIRVLGVCPLARVKESSYSWWLGRR</sequence>
<accession>A0A5R9BC13</accession>
<dbReference type="RefSeq" id="WP_138253178.1">
    <property type="nucleotide sequence ID" value="NZ_VAVZ01000022.1"/>
</dbReference>
<dbReference type="AlphaFoldDB" id="A0A5R9BC13"/>
<gene>
    <name evidence="2" type="ORF">FEF26_08855</name>
</gene>
<dbReference type="Pfam" id="PF13830">
    <property type="entry name" value="DUF4192"/>
    <property type="match status" value="1"/>
</dbReference>
<evidence type="ECO:0000256" key="1">
    <source>
        <dbReference type="SAM" id="MobiDB-lite"/>
    </source>
</evidence>
<name>A0A5R9BC13_9MICC</name>